<evidence type="ECO:0000259" key="7">
    <source>
        <dbReference type="Pfam" id="PF02770"/>
    </source>
</evidence>
<organism evidence="9">
    <name type="scientific">Variovorax paradoxus</name>
    <dbReference type="NCBI Taxonomy" id="34073"/>
    <lineage>
        <taxon>Bacteria</taxon>
        <taxon>Pseudomonadati</taxon>
        <taxon>Pseudomonadota</taxon>
        <taxon>Betaproteobacteria</taxon>
        <taxon>Burkholderiales</taxon>
        <taxon>Comamonadaceae</taxon>
        <taxon>Variovorax</taxon>
    </lineage>
</organism>
<keyword evidence="9" id="KW-0560">Oxidoreductase</keyword>
<dbReference type="SUPFAM" id="SSF56645">
    <property type="entry name" value="Acyl-CoA dehydrogenase NM domain-like"/>
    <property type="match status" value="1"/>
</dbReference>
<evidence type="ECO:0000256" key="4">
    <source>
        <dbReference type="ARBA" id="ARBA00022827"/>
    </source>
</evidence>
<keyword evidence="4" id="KW-0274">FAD</keyword>
<comment type="similarity">
    <text evidence="2">Belongs to the acyl-CoA dehydrogenase family.</text>
</comment>
<evidence type="ECO:0000256" key="5">
    <source>
        <dbReference type="SAM" id="MobiDB-lite"/>
    </source>
</evidence>
<comment type="cofactor">
    <cofactor evidence="1">
        <name>FAD</name>
        <dbReference type="ChEBI" id="CHEBI:57692"/>
    </cofactor>
</comment>
<feature type="domain" description="Acyl-CoA oxidase/dehydrogenase middle" evidence="7">
    <location>
        <begin position="143"/>
        <end position="236"/>
    </location>
</feature>
<dbReference type="Gene3D" id="1.10.540.10">
    <property type="entry name" value="Acyl-CoA dehydrogenase/oxidase, N-terminal domain"/>
    <property type="match status" value="1"/>
</dbReference>
<dbReference type="EC" id="1.3.99.-" evidence="9"/>
<dbReference type="Pfam" id="PF02770">
    <property type="entry name" value="Acyl-CoA_dh_M"/>
    <property type="match status" value="1"/>
</dbReference>
<accession>A0A679JS09</accession>
<dbReference type="Pfam" id="PF02771">
    <property type="entry name" value="Acyl-CoA_dh_N"/>
    <property type="match status" value="1"/>
</dbReference>
<evidence type="ECO:0000259" key="8">
    <source>
        <dbReference type="Pfam" id="PF02771"/>
    </source>
</evidence>
<dbReference type="InterPro" id="IPR036250">
    <property type="entry name" value="AcylCo_DH-like_C"/>
</dbReference>
<reference evidence="9" key="1">
    <citation type="submission" date="2019-12" db="EMBL/GenBank/DDBJ databases">
        <authorList>
            <person name="Cremers G."/>
        </authorList>
    </citation>
    <scope>NUCLEOTIDE SEQUENCE</scope>
    <source>
        <strain evidence="9">Vvax</strain>
    </source>
</reference>
<dbReference type="InterPro" id="IPR013786">
    <property type="entry name" value="AcylCoA_DH/ox_N"/>
</dbReference>
<dbReference type="InterPro" id="IPR009100">
    <property type="entry name" value="AcylCoA_DH/oxidase_NM_dom_sf"/>
</dbReference>
<dbReference type="InterPro" id="IPR009075">
    <property type="entry name" value="AcylCo_DH/oxidase_C"/>
</dbReference>
<feature type="domain" description="Acyl-CoA dehydrogenase/oxidase C-terminal" evidence="6">
    <location>
        <begin position="303"/>
        <end position="394"/>
    </location>
</feature>
<gene>
    <name evidence="9" type="primary">ydbM</name>
    <name evidence="9" type="ORF">VVAX_05361</name>
</gene>
<dbReference type="PANTHER" id="PTHR43831">
    <property type="entry name" value="ISOBUTYRYL-COA DEHYDROGENASE"/>
    <property type="match status" value="1"/>
</dbReference>
<dbReference type="InterPro" id="IPR037069">
    <property type="entry name" value="AcylCoA_DH/ox_N_sf"/>
</dbReference>
<keyword evidence="3" id="KW-0285">Flavoprotein</keyword>
<feature type="domain" description="Acyl-CoA dehydrogenase/oxidase N-terminal" evidence="8">
    <location>
        <begin position="35"/>
        <end position="103"/>
    </location>
</feature>
<dbReference type="AlphaFoldDB" id="A0A679JS09"/>
<dbReference type="InterPro" id="IPR052547">
    <property type="entry name" value="Mito_Isobutyryl-CoADH"/>
</dbReference>
<dbReference type="Gene3D" id="1.20.140.10">
    <property type="entry name" value="Butyryl-CoA Dehydrogenase, subunit A, domain 3"/>
    <property type="match status" value="1"/>
</dbReference>
<dbReference type="SUPFAM" id="SSF47203">
    <property type="entry name" value="Acyl-CoA dehydrogenase C-terminal domain-like"/>
    <property type="match status" value="1"/>
</dbReference>
<name>A0A679JS09_VARPD</name>
<dbReference type="Gene3D" id="2.40.110.10">
    <property type="entry name" value="Butyryl-CoA Dehydrogenase, subunit A, domain 2"/>
    <property type="match status" value="1"/>
</dbReference>
<dbReference type="InterPro" id="IPR006091">
    <property type="entry name" value="Acyl-CoA_Oxase/DH_mid-dom"/>
</dbReference>
<dbReference type="GO" id="GO:0050660">
    <property type="term" value="F:flavin adenine dinucleotide binding"/>
    <property type="evidence" value="ECO:0007669"/>
    <property type="project" value="InterPro"/>
</dbReference>
<dbReference type="CDD" id="cd00567">
    <property type="entry name" value="ACAD"/>
    <property type="match status" value="1"/>
</dbReference>
<evidence type="ECO:0000313" key="9">
    <source>
        <dbReference type="EMBL" id="CAA2109090.1"/>
    </source>
</evidence>
<proteinExistence type="inferred from homology"/>
<dbReference type="EMBL" id="LR743508">
    <property type="protein sequence ID" value="CAA2109090.1"/>
    <property type="molecule type" value="Genomic_DNA"/>
</dbReference>
<dbReference type="InterPro" id="IPR046373">
    <property type="entry name" value="Acyl-CoA_Oxase/DH_mid-dom_sf"/>
</dbReference>
<dbReference type="RefSeq" id="WP_339093037.1">
    <property type="nucleotide sequence ID" value="NZ_LR743508.1"/>
</dbReference>
<evidence type="ECO:0000256" key="3">
    <source>
        <dbReference type="ARBA" id="ARBA00022630"/>
    </source>
</evidence>
<dbReference type="Pfam" id="PF00441">
    <property type="entry name" value="Acyl-CoA_dh_1"/>
    <property type="match status" value="1"/>
</dbReference>
<protein>
    <submittedName>
        <fullName evidence="9">Acyl-CoA dehydrogenase YdbM</fullName>
        <ecNumber evidence="9">1.3.99.-</ecNumber>
    </submittedName>
</protein>
<evidence type="ECO:0000259" key="6">
    <source>
        <dbReference type="Pfam" id="PF00441"/>
    </source>
</evidence>
<dbReference type="PIRSF" id="PIRSF016578">
    <property type="entry name" value="HsaA"/>
    <property type="match status" value="1"/>
</dbReference>
<evidence type="ECO:0000256" key="2">
    <source>
        <dbReference type="ARBA" id="ARBA00009347"/>
    </source>
</evidence>
<dbReference type="GO" id="GO:0016627">
    <property type="term" value="F:oxidoreductase activity, acting on the CH-CH group of donors"/>
    <property type="evidence" value="ECO:0007669"/>
    <property type="project" value="InterPro"/>
</dbReference>
<evidence type="ECO:0000256" key="1">
    <source>
        <dbReference type="ARBA" id="ARBA00001974"/>
    </source>
</evidence>
<dbReference type="PANTHER" id="PTHR43831:SF1">
    <property type="entry name" value="ISOBUTYRYL-COA DEHYDROGENASE, MITOCHONDRIAL"/>
    <property type="match status" value="1"/>
</dbReference>
<feature type="region of interest" description="Disordered" evidence="5">
    <location>
        <begin position="1"/>
        <end position="22"/>
    </location>
</feature>
<sequence length="419" mass="44007">MSALPLRRAASAPDTSHSPPAFPSTVDAAVLARLTAQFAATAADHDRSGAFPRENFDALKAHGLVGLVAPAEHGGGGATLATARRVIAAVARGEPATALILTMTYLQHHALTRADSRWPPHLRERVARDAVAHGALINALRVEPALGSPARGGLPATVARRDGAGWKLDGHKLYTTGIEGLTWLAVWARTHEADDAAPRTGVFLVPRHAPGVRVIASWDHLGLRASGSHEVVFENVAIDLDHAVDLRVPADWAPDAGSQTDIDAHATQQAWMTVLLGSLYDAVATSARDWLAGFLDQRAPGSLGAPLASLPRVQEHVGEIEALLRTNRVLLDDAAAAVDGGRAPPATDSGLLKYTVTGNAIRAVELALQLSGNHGLARANPLERHHRDVLCSRIHTPQNDAILVAAGKRALLSKTGAAA</sequence>